<dbReference type="Proteomes" id="UP000078540">
    <property type="component" value="Unassembled WGS sequence"/>
</dbReference>
<accession>A0A195BA88</accession>
<evidence type="ECO:0000313" key="1">
    <source>
        <dbReference type="EMBL" id="KYM81109.1"/>
    </source>
</evidence>
<reference evidence="1 2" key="1">
    <citation type="submission" date="2015-09" db="EMBL/GenBank/DDBJ databases">
        <title>Atta colombica WGS genome.</title>
        <authorList>
            <person name="Nygaard S."/>
            <person name="Hu H."/>
            <person name="Boomsma J."/>
            <person name="Zhang G."/>
        </authorList>
    </citation>
    <scope>NUCLEOTIDE SEQUENCE [LARGE SCALE GENOMIC DNA]</scope>
    <source>
        <strain evidence="1">Treedump-2</strain>
        <tissue evidence="1">Whole body</tissue>
    </source>
</reference>
<organism evidence="1 2">
    <name type="scientific">Atta colombica</name>
    <dbReference type="NCBI Taxonomy" id="520822"/>
    <lineage>
        <taxon>Eukaryota</taxon>
        <taxon>Metazoa</taxon>
        <taxon>Ecdysozoa</taxon>
        <taxon>Arthropoda</taxon>
        <taxon>Hexapoda</taxon>
        <taxon>Insecta</taxon>
        <taxon>Pterygota</taxon>
        <taxon>Neoptera</taxon>
        <taxon>Endopterygota</taxon>
        <taxon>Hymenoptera</taxon>
        <taxon>Apocrita</taxon>
        <taxon>Aculeata</taxon>
        <taxon>Formicoidea</taxon>
        <taxon>Formicidae</taxon>
        <taxon>Myrmicinae</taxon>
        <taxon>Atta</taxon>
    </lineage>
</organism>
<keyword evidence="2" id="KW-1185">Reference proteome</keyword>
<protein>
    <submittedName>
        <fullName evidence="1">Uncharacterized protein</fullName>
    </submittedName>
</protein>
<name>A0A195BA88_9HYME</name>
<sequence>MDEMLNLCISMSPYPDLLIQLCISKFYLNFFLISNTCIYFTKVLDVAIEKIYQSAIQSQK</sequence>
<proteinExistence type="predicted"/>
<evidence type="ECO:0000313" key="2">
    <source>
        <dbReference type="Proteomes" id="UP000078540"/>
    </source>
</evidence>
<dbReference type="EMBL" id="KQ976542">
    <property type="protein sequence ID" value="KYM81109.1"/>
    <property type="molecule type" value="Genomic_DNA"/>
</dbReference>
<gene>
    <name evidence="1" type="ORF">ALC53_08451</name>
</gene>
<dbReference type="AlphaFoldDB" id="A0A195BA88"/>